<comment type="caution">
    <text evidence="1">The sequence shown here is derived from an EMBL/GenBank/DDBJ whole genome shotgun (WGS) entry which is preliminary data.</text>
</comment>
<protein>
    <submittedName>
        <fullName evidence="1">Uncharacterized protein</fullName>
    </submittedName>
</protein>
<proteinExistence type="predicted"/>
<accession>A0ACC5XGS3</accession>
<reference evidence="1 2" key="1">
    <citation type="journal article" date="2022" name="bioRxiv">
        <title>An ancient truncated duplication of the anti-Mullerian hormone receptor type 2 gene is a potential conserved master sex determinant in the Pangasiidae catfish family.</title>
        <authorList>
            <person name="Wen M."/>
            <person name="Pan Q."/>
            <person name="Jouanno E."/>
            <person name="Montfort J."/>
            <person name="Zahm M."/>
            <person name="Cabau C."/>
            <person name="Klopp C."/>
            <person name="Iampietro C."/>
            <person name="Roques C."/>
            <person name="Bouchez O."/>
            <person name="Castinel A."/>
            <person name="Donnadieu C."/>
            <person name="Parrinello H."/>
            <person name="Poncet C."/>
            <person name="Belmonte E."/>
            <person name="Gautier V."/>
            <person name="Avarre J.-C."/>
            <person name="Dugue R."/>
            <person name="Gustiano R."/>
            <person name="Ha T.T.T."/>
            <person name="Campet M."/>
            <person name="Sriphairoj K."/>
            <person name="Ribolli J."/>
            <person name="de Almeida F.L."/>
            <person name="Desvignes T."/>
            <person name="Postlethwait J.H."/>
            <person name="Bucao C.F."/>
            <person name="Robinson-Rechavi M."/>
            <person name="Bobe J."/>
            <person name="Herpin A."/>
            <person name="Guiguen Y."/>
        </authorList>
    </citation>
    <scope>NUCLEOTIDE SEQUENCE [LARGE SCALE GENOMIC DNA]</scope>
    <source>
        <strain evidence="1">YG-Dec2019</strain>
    </source>
</reference>
<evidence type="ECO:0000313" key="1">
    <source>
        <dbReference type="EMBL" id="MCI4390446.1"/>
    </source>
</evidence>
<keyword evidence="2" id="KW-1185">Reference proteome</keyword>
<gene>
    <name evidence="1" type="ORF">PGIGA_G00122600</name>
</gene>
<dbReference type="EMBL" id="CM040473">
    <property type="protein sequence ID" value="MCI4390446.1"/>
    <property type="molecule type" value="Genomic_DNA"/>
</dbReference>
<name>A0ACC5XGS3_PANGG</name>
<organism evidence="1 2">
    <name type="scientific">Pangasianodon gigas</name>
    <name type="common">Mekong giant catfish</name>
    <name type="synonym">Pangasius gigas</name>
    <dbReference type="NCBI Taxonomy" id="30993"/>
    <lineage>
        <taxon>Eukaryota</taxon>
        <taxon>Metazoa</taxon>
        <taxon>Chordata</taxon>
        <taxon>Craniata</taxon>
        <taxon>Vertebrata</taxon>
        <taxon>Euteleostomi</taxon>
        <taxon>Actinopterygii</taxon>
        <taxon>Neopterygii</taxon>
        <taxon>Teleostei</taxon>
        <taxon>Ostariophysi</taxon>
        <taxon>Siluriformes</taxon>
        <taxon>Pangasiidae</taxon>
        <taxon>Pangasianodon</taxon>
    </lineage>
</organism>
<evidence type="ECO:0000313" key="2">
    <source>
        <dbReference type="Proteomes" id="UP000829447"/>
    </source>
</evidence>
<dbReference type="Proteomes" id="UP000829447">
    <property type="component" value="Linkage Group LG20"/>
</dbReference>
<sequence length="871" mass="99510">MESAPFSRNQWSSQSLRITAKELSLVSTRGKHNAIAERFSKYQKAAEEANADKKKAPVESLSSAVRSGNLSALKKRWEEKRQNAASVSTSVPPAEPRPLTRSNSFRPAKVQVLKKAEVEEVMETKKETKQETKKETKQEPKQETKQETKREMKQETKQETKQEMKQETKQETKQEMKQETKQEMKKEMKQETKQEMKQERKQERKQETVLEEEEKKEVEQEMKQETKQEMKKEMKQETKQEMKQERKQERKQETVLEEEEKKEVEVLSSSEKPSVALNSLKIMFEKGETKQEMKQETKQEMKKEMKQETKQEMKQERKQERKQETVLEEEEKKEVEVLSSSEKPSVALNSLKMMFEKGETKVRRMNSTSEDSDIRPADRGLVSLERSKSLRDRMAKYQAAVSKQDSRSPQSSSTPAEIEVKSSAVDLKENAPPSGGEQTEKESTTSESMSTKPNGVLADTGSSSTAVSEPETNDAPKFVRGQKYRASVRETCVACHKTVYPLEKLVANQQTFHNSCFRCAHCNTKLSLANFACLHGSIYCKPHFNQLFKSKGNYDEGFGHRPHKDLWTARGDDEENEESEKPKSASPDPIPVKPTSSGEVLDQNSTVEEAPIAKVTDLATSLETKTQPPVKEMEKPAASVETRRLKITWPPRAEGSSSAVESGKSPVRVFKLKWPPEDEVQSNLESTERVELRNLRRSASLKERSRPFSVAPRMESTNQEQSRPLKTTLVRRGSLELRSTSKIQIVQKEKGEESSEARKPSVSDHKALNSSEVEVPPKQEEKPKIPQSILKRSQSNKSEAFDDKMEAEEKPKKPLELKKTSPPLAAENNRTSQDVGFFDGEEAEESFTVEELIKRNRCYEDEDDNEEVAEV</sequence>